<keyword evidence="2" id="KW-1185">Reference proteome</keyword>
<evidence type="ECO:0000313" key="1">
    <source>
        <dbReference type="EMBL" id="WPH03010.1"/>
    </source>
</evidence>
<dbReference type="EMBL" id="CP138588">
    <property type="protein sequence ID" value="WPH03010.1"/>
    <property type="molecule type" value="Genomic_DNA"/>
</dbReference>
<reference evidence="1 2" key="1">
    <citation type="submission" date="2023-11" db="EMBL/GenBank/DDBJ databases">
        <title>An acidophilic fungus is an integral part of prey digestion in a carnivorous sundew plant.</title>
        <authorList>
            <person name="Tsai I.J."/>
        </authorList>
    </citation>
    <scope>NUCLEOTIDE SEQUENCE [LARGE SCALE GENOMIC DNA]</scope>
    <source>
        <strain evidence="1">169a</strain>
    </source>
</reference>
<organism evidence="1 2">
    <name type="scientific">Acrodontium crateriforme</name>
    <dbReference type="NCBI Taxonomy" id="150365"/>
    <lineage>
        <taxon>Eukaryota</taxon>
        <taxon>Fungi</taxon>
        <taxon>Dikarya</taxon>
        <taxon>Ascomycota</taxon>
        <taxon>Pezizomycotina</taxon>
        <taxon>Dothideomycetes</taxon>
        <taxon>Dothideomycetidae</taxon>
        <taxon>Mycosphaerellales</taxon>
        <taxon>Teratosphaeriaceae</taxon>
        <taxon>Acrodontium</taxon>
    </lineage>
</organism>
<name>A0AAQ3M824_9PEZI</name>
<proteinExistence type="predicted"/>
<evidence type="ECO:0000313" key="2">
    <source>
        <dbReference type="Proteomes" id="UP001303373"/>
    </source>
</evidence>
<sequence length="606" mass="68277">MAWIASVLAPIGNFLQHALMAYVGRKSRQAEHSTRQYLEFVTPLSSLEDLSDILKRVINIDNAIDGVFERFATRDDVPVWREENFTRYFEDKFGEHPRLSGSVGLLWRVLLSAAYFPFSPRRLGDEIQDNPGVGHDAFVRAHALLALRGFELLGNTKDGDALIWNRAKDKSYSEKTPRLARIIHGCLKGQSAPDDNQVQDVKDTLGLIQPVTWRSHPFAESAITENDFEATARRLLYGPSGEKTAHETSDSCSKTQLRNLVELLLLVQLDNKISRKGVCKDLYIRSTSRGAVVHTKKRPGDEFLTTYERTGDTRVATLTLLDSEVMLATKTASAFVDSFFGTNDLISSEEFQMFCEKSSAFLFLFFHLWAAIFEPIPMLEESDETLPTSIVNTLCLLNIAEFRTFTQGRHYRWHDNEVQLLHDLQSSKRVSNLIPDEKLSSTEFCRAMNLDKSNIFQVLLISCHDLSSGEMVEEGAKRVVVVFLSPPASPGKSMEMWRERNGNRDVQYLWQANMINLQPAIAVGAKGKGMFMVPELSTNRLEFRAQETVSGRPVPSVTVDLVARSVDVLGLVNDSQGWTMRLDELKCYRLPGEGVEITYSSNSPYA</sequence>
<dbReference type="AlphaFoldDB" id="A0AAQ3M824"/>
<gene>
    <name evidence="1" type="ORF">R9X50_00588400</name>
</gene>
<dbReference type="Proteomes" id="UP001303373">
    <property type="component" value="Chromosome 9"/>
</dbReference>
<protein>
    <submittedName>
        <fullName evidence="1">Uncharacterized protein</fullName>
    </submittedName>
</protein>
<accession>A0AAQ3M824</accession>